<feature type="region of interest" description="Disordered" evidence="1">
    <location>
        <begin position="124"/>
        <end position="184"/>
    </location>
</feature>
<name>A0A0C9YSJ0_9AGAM</name>
<evidence type="ECO:0000313" key="2">
    <source>
        <dbReference type="EMBL" id="KIK19656.1"/>
    </source>
</evidence>
<dbReference type="EMBL" id="KN833780">
    <property type="protein sequence ID" value="KIK19656.1"/>
    <property type="molecule type" value="Genomic_DNA"/>
</dbReference>
<accession>A0A0C9YSJ0</accession>
<evidence type="ECO:0000256" key="1">
    <source>
        <dbReference type="SAM" id="MobiDB-lite"/>
    </source>
</evidence>
<sequence>MQEKCQRHVRHDVQSVQALQSAKRAHTKPKAPRGETAASDNLQGPKECPEGTRNWRNVDTNASSQVRGPRDQEEPRKALGVAKDEWKRRNDRERVRMEGKWCQMDGATSSTSCDSKRVETRLLAGDKGSGQHEWQRQKPNDVPEPSTPLGIHPRRPTKPVDEPRRCGKLKSQSRSVSTPRKLENAHKRLGNVIWPIPHHREGIGTCQDLTIKSRTSPSISRSQAIVNGMPETVQQPHKCFNQRRDDAQAPVNPTYIC</sequence>
<keyword evidence="3" id="KW-1185">Reference proteome</keyword>
<dbReference type="OrthoDB" id="2702568at2759"/>
<organism evidence="2 3">
    <name type="scientific">Pisolithus microcarpus 441</name>
    <dbReference type="NCBI Taxonomy" id="765257"/>
    <lineage>
        <taxon>Eukaryota</taxon>
        <taxon>Fungi</taxon>
        <taxon>Dikarya</taxon>
        <taxon>Basidiomycota</taxon>
        <taxon>Agaricomycotina</taxon>
        <taxon>Agaricomycetes</taxon>
        <taxon>Agaricomycetidae</taxon>
        <taxon>Boletales</taxon>
        <taxon>Sclerodermatineae</taxon>
        <taxon>Pisolithaceae</taxon>
        <taxon>Pisolithus</taxon>
    </lineage>
</organism>
<evidence type="ECO:0000313" key="3">
    <source>
        <dbReference type="Proteomes" id="UP000054018"/>
    </source>
</evidence>
<feature type="compositionally biased region" description="Polar residues" evidence="1">
    <location>
        <begin position="54"/>
        <end position="66"/>
    </location>
</feature>
<dbReference type="HOGENOM" id="CLU_1082272_0_0_1"/>
<gene>
    <name evidence="2" type="ORF">PISMIDRAFT_107136</name>
</gene>
<dbReference type="AlphaFoldDB" id="A0A0C9YSJ0"/>
<feature type="compositionally biased region" description="Basic and acidic residues" evidence="1">
    <location>
        <begin position="129"/>
        <end position="141"/>
    </location>
</feature>
<dbReference type="Proteomes" id="UP000054018">
    <property type="component" value="Unassembled WGS sequence"/>
</dbReference>
<reference evidence="2 3" key="1">
    <citation type="submission" date="2014-04" db="EMBL/GenBank/DDBJ databases">
        <authorList>
            <consortium name="DOE Joint Genome Institute"/>
            <person name="Kuo A."/>
            <person name="Kohler A."/>
            <person name="Costa M.D."/>
            <person name="Nagy L.G."/>
            <person name="Floudas D."/>
            <person name="Copeland A."/>
            <person name="Barry K.W."/>
            <person name="Cichocki N."/>
            <person name="Veneault-Fourrey C."/>
            <person name="LaButti K."/>
            <person name="Lindquist E.A."/>
            <person name="Lipzen A."/>
            <person name="Lundell T."/>
            <person name="Morin E."/>
            <person name="Murat C."/>
            <person name="Sun H."/>
            <person name="Tunlid A."/>
            <person name="Henrissat B."/>
            <person name="Grigoriev I.V."/>
            <person name="Hibbett D.S."/>
            <person name="Martin F."/>
            <person name="Nordberg H.P."/>
            <person name="Cantor M.N."/>
            <person name="Hua S.X."/>
        </authorList>
    </citation>
    <scope>NUCLEOTIDE SEQUENCE [LARGE SCALE GENOMIC DNA]</scope>
    <source>
        <strain evidence="2 3">441</strain>
    </source>
</reference>
<reference evidence="3" key="2">
    <citation type="submission" date="2015-01" db="EMBL/GenBank/DDBJ databases">
        <title>Evolutionary Origins and Diversification of the Mycorrhizal Mutualists.</title>
        <authorList>
            <consortium name="DOE Joint Genome Institute"/>
            <consortium name="Mycorrhizal Genomics Consortium"/>
            <person name="Kohler A."/>
            <person name="Kuo A."/>
            <person name="Nagy L.G."/>
            <person name="Floudas D."/>
            <person name="Copeland A."/>
            <person name="Barry K.W."/>
            <person name="Cichocki N."/>
            <person name="Veneault-Fourrey C."/>
            <person name="LaButti K."/>
            <person name="Lindquist E.A."/>
            <person name="Lipzen A."/>
            <person name="Lundell T."/>
            <person name="Morin E."/>
            <person name="Murat C."/>
            <person name="Riley R."/>
            <person name="Ohm R."/>
            <person name="Sun H."/>
            <person name="Tunlid A."/>
            <person name="Henrissat B."/>
            <person name="Grigoriev I.V."/>
            <person name="Hibbett D.S."/>
            <person name="Martin F."/>
        </authorList>
    </citation>
    <scope>NUCLEOTIDE SEQUENCE [LARGE SCALE GENOMIC DNA]</scope>
    <source>
        <strain evidence="3">441</strain>
    </source>
</reference>
<feature type="compositionally biased region" description="Basic and acidic residues" evidence="1">
    <location>
        <begin position="68"/>
        <end position="94"/>
    </location>
</feature>
<proteinExistence type="predicted"/>
<protein>
    <submittedName>
        <fullName evidence="2">Unplaced genomic scaffold scaffold_96, whole genome shotgun sequence</fullName>
    </submittedName>
</protein>
<feature type="region of interest" description="Disordered" evidence="1">
    <location>
        <begin position="1"/>
        <end position="94"/>
    </location>
</feature>